<reference evidence="2 3" key="1">
    <citation type="submission" date="2018-07" db="EMBL/GenBank/DDBJ databases">
        <title>Genome sequence of Rhodococcus rhodnii ATCC 35071 from Rhodnius prolixus.</title>
        <authorList>
            <person name="Patel V."/>
            <person name="Vogel K.J."/>
        </authorList>
    </citation>
    <scope>NUCLEOTIDE SEQUENCE [LARGE SCALE GENOMIC DNA]</scope>
    <source>
        <strain evidence="2 3">ATCC 35071</strain>
    </source>
</reference>
<comment type="caution">
    <text evidence="2">The sequence shown here is derived from an EMBL/GenBank/DDBJ whole genome shotgun (WGS) entry which is preliminary data.</text>
</comment>
<evidence type="ECO:0000313" key="2">
    <source>
        <dbReference type="EMBL" id="TXG92174.1"/>
    </source>
</evidence>
<dbReference type="RefSeq" id="WP_010838169.1">
    <property type="nucleotide sequence ID" value="NZ_QRCM01000001.1"/>
</dbReference>
<feature type="domain" description="NAD(P)-binding" evidence="1">
    <location>
        <begin position="8"/>
        <end position="204"/>
    </location>
</feature>
<name>A0A6P2CHB8_9NOCA</name>
<dbReference type="PANTHER" id="PTHR43355:SF2">
    <property type="entry name" value="FLAVIN REDUCTASE (NADPH)"/>
    <property type="match status" value="1"/>
</dbReference>
<dbReference type="GO" id="GO:0016646">
    <property type="term" value="F:oxidoreductase activity, acting on the CH-NH group of donors, NAD or NADP as acceptor"/>
    <property type="evidence" value="ECO:0007669"/>
    <property type="project" value="TreeGrafter"/>
</dbReference>
<dbReference type="InterPro" id="IPR051606">
    <property type="entry name" value="Polyketide_Oxido-like"/>
</dbReference>
<dbReference type="EMBL" id="QRCM01000001">
    <property type="protein sequence ID" value="TXG92174.1"/>
    <property type="molecule type" value="Genomic_DNA"/>
</dbReference>
<sequence length="215" mass="22940">MTTVAVIGATGYSGSRITREALSRGHDVIAVARDVSSLTPADHVTVRAGSLFDTQFVDDLTRDADVLVLAVPGRNVDGRGAYEAISDIAVSAARHRTRLGAVGGAASLHVAPGGPRLIDTDDFPDAWRPEAEGTYAVLVELERTLEDVDWFYASPSALYGADADVPERGTYRLGADTLLVEPDGTSSIAGGDFARAFVDEIENPTHYRERFTIGY</sequence>
<gene>
    <name evidence="2" type="ORF">DW322_20870</name>
</gene>
<dbReference type="InterPro" id="IPR016040">
    <property type="entry name" value="NAD(P)-bd_dom"/>
</dbReference>
<proteinExistence type="predicted"/>
<dbReference type="Pfam" id="PF13460">
    <property type="entry name" value="NAD_binding_10"/>
    <property type="match status" value="1"/>
</dbReference>
<evidence type="ECO:0000259" key="1">
    <source>
        <dbReference type="Pfam" id="PF13460"/>
    </source>
</evidence>
<accession>A0A6P2CHB8</accession>
<organism evidence="2 3">
    <name type="scientific">Rhodococcus rhodnii</name>
    <dbReference type="NCBI Taxonomy" id="38312"/>
    <lineage>
        <taxon>Bacteria</taxon>
        <taxon>Bacillati</taxon>
        <taxon>Actinomycetota</taxon>
        <taxon>Actinomycetes</taxon>
        <taxon>Mycobacteriales</taxon>
        <taxon>Nocardiaceae</taxon>
        <taxon>Rhodococcus</taxon>
    </lineage>
</organism>
<dbReference type="AlphaFoldDB" id="A0A6P2CHB8"/>
<dbReference type="InterPro" id="IPR036291">
    <property type="entry name" value="NAD(P)-bd_dom_sf"/>
</dbReference>
<dbReference type="Gene3D" id="3.40.50.720">
    <property type="entry name" value="NAD(P)-binding Rossmann-like Domain"/>
    <property type="match status" value="1"/>
</dbReference>
<dbReference type="PANTHER" id="PTHR43355">
    <property type="entry name" value="FLAVIN REDUCTASE (NADPH)"/>
    <property type="match status" value="1"/>
</dbReference>
<protein>
    <submittedName>
        <fullName evidence="2">NAD-dependent epimerase/dehydratase family protein</fullName>
    </submittedName>
</protein>
<evidence type="ECO:0000313" key="3">
    <source>
        <dbReference type="Proteomes" id="UP000471120"/>
    </source>
</evidence>
<dbReference type="SUPFAM" id="SSF51735">
    <property type="entry name" value="NAD(P)-binding Rossmann-fold domains"/>
    <property type="match status" value="1"/>
</dbReference>
<dbReference type="Proteomes" id="UP000471120">
    <property type="component" value="Unassembled WGS sequence"/>
</dbReference>